<accession>A0A1B6LI16</accession>
<organism evidence="1">
    <name type="scientific">Graphocephala atropunctata</name>
    <dbReference type="NCBI Taxonomy" id="36148"/>
    <lineage>
        <taxon>Eukaryota</taxon>
        <taxon>Metazoa</taxon>
        <taxon>Ecdysozoa</taxon>
        <taxon>Arthropoda</taxon>
        <taxon>Hexapoda</taxon>
        <taxon>Insecta</taxon>
        <taxon>Pterygota</taxon>
        <taxon>Neoptera</taxon>
        <taxon>Paraneoptera</taxon>
        <taxon>Hemiptera</taxon>
        <taxon>Auchenorrhyncha</taxon>
        <taxon>Membracoidea</taxon>
        <taxon>Cicadellidae</taxon>
        <taxon>Cicadellinae</taxon>
        <taxon>Cicadellini</taxon>
        <taxon>Graphocephala</taxon>
    </lineage>
</organism>
<dbReference type="AlphaFoldDB" id="A0A1B6LI16"/>
<proteinExistence type="predicted"/>
<dbReference type="EMBL" id="GEBQ01016688">
    <property type="protein sequence ID" value="JAT23289.1"/>
    <property type="molecule type" value="Transcribed_RNA"/>
</dbReference>
<gene>
    <name evidence="1" type="ORF">g.33308</name>
</gene>
<feature type="non-terminal residue" evidence="1">
    <location>
        <position position="106"/>
    </location>
</feature>
<feature type="non-terminal residue" evidence="1">
    <location>
        <position position="1"/>
    </location>
</feature>
<name>A0A1B6LI16_9HEMI</name>
<protein>
    <submittedName>
        <fullName evidence="1">Uncharacterized protein</fullName>
    </submittedName>
</protein>
<evidence type="ECO:0000313" key="1">
    <source>
        <dbReference type="EMBL" id="JAT23289.1"/>
    </source>
</evidence>
<sequence>LSNVRHPTTGLKAHSGPQSFGHARGQFSFLFGTNSRRLTLLFALSARSHKVNVDNSNTNSCMFPSCCQIPESDEDRSQTHIYWYSTLSRVICTTVPCPRDDNEYCI</sequence>
<reference evidence="1" key="1">
    <citation type="submission" date="2015-11" db="EMBL/GenBank/DDBJ databases">
        <title>De novo transcriptome assembly of four potential Pierce s Disease insect vectors from Arizona vineyards.</title>
        <authorList>
            <person name="Tassone E.E."/>
        </authorList>
    </citation>
    <scope>NUCLEOTIDE SEQUENCE</scope>
</reference>